<feature type="domain" description="N-acetyltransferase" evidence="1">
    <location>
        <begin position="25"/>
        <end position="192"/>
    </location>
</feature>
<evidence type="ECO:0000259" key="1">
    <source>
        <dbReference type="PROSITE" id="PS51186"/>
    </source>
</evidence>
<comment type="caution">
    <text evidence="2">The sequence shown here is derived from an EMBL/GenBank/DDBJ whole genome shotgun (WGS) entry which is preliminary data.</text>
</comment>
<accession>A0A8J7WQM8</accession>
<dbReference type="PANTHER" id="PTHR43441">
    <property type="entry name" value="RIBOSOMAL-PROTEIN-SERINE ACETYLTRANSFERASE"/>
    <property type="match status" value="1"/>
</dbReference>
<evidence type="ECO:0000313" key="2">
    <source>
        <dbReference type="EMBL" id="MBS2964319.1"/>
    </source>
</evidence>
<dbReference type="Pfam" id="PF13302">
    <property type="entry name" value="Acetyltransf_3"/>
    <property type="match status" value="1"/>
</dbReference>
<name>A0A8J7WQM8_9ACTN</name>
<dbReference type="InterPro" id="IPR051908">
    <property type="entry name" value="Ribosomal_N-acetyltransferase"/>
</dbReference>
<organism evidence="2 3">
    <name type="scientific">Actinocrinis puniceicyclus</name>
    <dbReference type="NCBI Taxonomy" id="977794"/>
    <lineage>
        <taxon>Bacteria</taxon>
        <taxon>Bacillati</taxon>
        <taxon>Actinomycetota</taxon>
        <taxon>Actinomycetes</taxon>
        <taxon>Catenulisporales</taxon>
        <taxon>Actinospicaceae</taxon>
        <taxon>Actinocrinis</taxon>
    </lineage>
</organism>
<gene>
    <name evidence="2" type="ORF">KGA66_14760</name>
</gene>
<reference evidence="2" key="1">
    <citation type="submission" date="2021-04" db="EMBL/GenBank/DDBJ databases">
        <title>Genome based classification of Actinospica acidithermotolerans sp. nov., an actinobacterium isolated from an Indonesian hot spring.</title>
        <authorList>
            <person name="Kusuma A.B."/>
            <person name="Putra K.E."/>
            <person name="Nafisah S."/>
            <person name="Loh J."/>
            <person name="Nouioui I."/>
            <person name="Goodfellow M."/>
        </authorList>
    </citation>
    <scope>NUCLEOTIDE SEQUENCE</scope>
    <source>
        <strain evidence="2">DSM 45618</strain>
    </source>
</reference>
<dbReference type="InterPro" id="IPR016181">
    <property type="entry name" value="Acyl_CoA_acyltransferase"/>
</dbReference>
<dbReference type="EMBL" id="JAGSXH010000047">
    <property type="protein sequence ID" value="MBS2964319.1"/>
    <property type="molecule type" value="Genomic_DNA"/>
</dbReference>
<dbReference type="Gene3D" id="3.40.630.30">
    <property type="match status" value="1"/>
</dbReference>
<sequence>METNQQPQWLPRDVSPPEQFAVDGMLVRRWTADDEQAGYEAITASYEPLHAWMDWISEPRTRQEHREWIERQLASWPSGFSYNYGVFDAAAGTLLAVIGVHDRVGPGGLEIGYWCHIDHTGKGVITRAARALTDILLALPGVDRVEIHCDEANERSAAVPRRLGYRLDRIEDDTIAAPLETGRAMVWIKERERA</sequence>
<evidence type="ECO:0000313" key="3">
    <source>
        <dbReference type="Proteomes" id="UP000677913"/>
    </source>
</evidence>
<dbReference type="RefSeq" id="WP_211468680.1">
    <property type="nucleotide sequence ID" value="NZ_JAGSXH010000047.1"/>
</dbReference>
<dbReference type="GO" id="GO:0005737">
    <property type="term" value="C:cytoplasm"/>
    <property type="evidence" value="ECO:0007669"/>
    <property type="project" value="TreeGrafter"/>
</dbReference>
<dbReference type="Proteomes" id="UP000677913">
    <property type="component" value="Unassembled WGS sequence"/>
</dbReference>
<dbReference type="PROSITE" id="PS51186">
    <property type="entry name" value="GNAT"/>
    <property type="match status" value="1"/>
</dbReference>
<dbReference type="AlphaFoldDB" id="A0A8J7WQM8"/>
<keyword evidence="3" id="KW-1185">Reference proteome</keyword>
<dbReference type="SUPFAM" id="SSF55729">
    <property type="entry name" value="Acyl-CoA N-acyltransferases (Nat)"/>
    <property type="match status" value="1"/>
</dbReference>
<dbReference type="GO" id="GO:0008999">
    <property type="term" value="F:protein-N-terminal-alanine acetyltransferase activity"/>
    <property type="evidence" value="ECO:0007669"/>
    <property type="project" value="TreeGrafter"/>
</dbReference>
<proteinExistence type="predicted"/>
<dbReference type="PANTHER" id="PTHR43441:SF3">
    <property type="entry name" value="ACETYLTRANSFERASE"/>
    <property type="match status" value="1"/>
</dbReference>
<dbReference type="GO" id="GO:1990189">
    <property type="term" value="F:protein N-terminal-serine acetyltransferase activity"/>
    <property type="evidence" value="ECO:0007669"/>
    <property type="project" value="TreeGrafter"/>
</dbReference>
<protein>
    <submittedName>
        <fullName evidence="2">GNAT family N-acetyltransferase</fullName>
    </submittedName>
</protein>
<dbReference type="InterPro" id="IPR000182">
    <property type="entry name" value="GNAT_dom"/>
</dbReference>